<sequence>MLNKEIRLLDIVPVVAEGILSQSMKEDMEQYLMPNTKVDHVQIGGTGPITIESEYDEAFAAPEVVKTASQEMTHRDYDGIFVNCFGDPGVRATREKLPITVFGGFEPAIYLALGLGDTVGIVTVLENVVPMLKGAVARAGLGSRVTTIRTLGIPVLQLENRKLLMTNLYKQCKLAIENDHVSVLVMGCTGIAGIVEEMTSRLKADGYDVPVLEAGQCAMLLTELYARLGIHPSRQTYMTPPEKEKVDQE</sequence>
<dbReference type="PANTHER" id="PTHR28047:SF5">
    <property type="entry name" value="PROTEIN DCG1"/>
    <property type="match status" value="1"/>
</dbReference>
<dbReference type="OrthoDB" id="9791723at2"/>
<evidence type="ECO:0000313" key="2">
    <source>
        <dbReference type="EMBL" id="GEP72895.1"/>
    </source>
</evidence>
<dbReference type="RefSeq" id="WP_054747581.1">
    <property type="nucleotide sequence ID" value="NZ_BKAM01000038.1"/>
</dbReference>
<dbReference type="PANTHER" id="PTHR28047">
    <property type="entry name" value="PROTEIN DCG1"/>
    <property type="match status" value="1"/>
</dbReference>
<protein>
    <submittedName>
        <fullName evidence="2">Asp/Glu racemase</fullName>
    </submittedName>
</protein>
<dbReference type="InterPro" id="IPR053714">
    <property type="entry name" value="Iso_Racemase_Enz_sf"/>
</dbReference>
<organism evidence="2 3">
    <name type="scientific">Lentilactobacillus rapi</name>
    <dbReference type="NCBI Taxonomy" id="481723"/>
    <lineage>
        <taxon>Bacteria</taxon>
        <taxon>Bacillati</taxon>
        <taxon>Bacillota</taxon>
        <taxon>Bacilli</taxon>
        <taxon>Lactobacillales</taxon>
        <taxon>Lactobacillaceae</taxon>
        <taxon>Lentilactobacillus</taxon>
    </lineage>
</organism>
<evidence type="ECO:0000256" key="1">
    <source>
        <dbReference type="ARBA" id="ARBA00038414"/>
    </source>
</evidence>
<dbReference type="Pfam" id="PF01177">
    <property type="entry name" value="Asp_Glu_race"/>
    <property type="match status" value="1"/>
</dbReference>
<dbReference type="GO" id="GO:0047661">
    <property type="term" value="F:amino-acid racemase activity"/>
    <property type="evidence" value="ECO:0007669"/>
    <property type="project" value="InterPro"/>
</dbReference>
<comment type="caution">
    <text evidence="2">The sequence shown here is derived from an EMBL/GenBank/DDBJ whole genome shotgun (WGS) entry which is preliminary data.</text>
</comment>
<evidence type="ECO:0000313" key="3">
    <source>
        <dbReference type="Proteomes" id="UP000321569"/>
    </source>
</evidence>
<dbReference type="InterPro" id="IPR052186">
    <property type="entry name" value="Hydantoin_racemase-like"/>
</dbReference>
<comment type="similarity">
    <text evidence="1">Belongs to the HyuE racemase family.</text>
</comment>
<dbReference type="InterPro" id="IPR015942">
    <property type="entry name" value="Asp/Glu/hydantoin_racemase"/>
</dbReference>
<accession>A0A512PNW4</accession>
<reference evidence="2 3" key="1">
    <citation type="submission" date="2019-07" db="EMBL/GenBank/DDBJ databases">
        <title>Whole genome shotgun sequence of Lactobacillus rapi NBRC 109618.</title>
        <authorList>
            <person name="Hosoyama A."/>
            <person name="Uohara A."/>
            <person name="Ohji S."/>
            <person name="Ichikawa N."/>
        </authorList>
    </citation>
    <scope>NUCLEOTIDE SEQUENCE [LARGE SCALE GENOMIC DNA]</scope>
    <source>
        <strain evidence="2 3">NBRC 109618</strain>
    </source>
</reference>
<name>A0A512PNW4_9LACO</name>
<proteinExistence type="inferred from homology"/>
<dbReference type="Proteomes" id="UP000321569">
    <property type="component" value="Unassembled WGS sequence"/>
</dbReference>
<gene>
    <name evidence="2" type="ORF">LRA02_17630</name>
</gene>
<dbReference type="AlphaFoldDB" id="A0A512PNW4"/>
<dbReference type="EMBL" id="BKAM01000038">
    <property type="protein sequence ID" value="GEP72895.1"/>
    <property type="molecule type" value="Genomic_DNA"/>
</dbReference>
<dbReference type="Gene3D" id="3.40.50.12500">
    <property type="match status" value="1"/>
</dbReference>
<dbReference type="STRING" id="1423795.FD12_GL000932"/>